<protein>
    <submittedName>
        <fullName evidence="2">Uncharacterized protein</fullName>
    </submittedName>
</protein>
<evidence type="ECO:0000313" key="2">
    <source>
        <dbReference type="EMBL" id="SHF53883.1"/>
    </source>
</evidence>
<organism evidence="2 3">
    <name type="scientific">Desulforamulus putei DSM 12395</name>
    <dbReference type="NCBI Taxonomy" id="1121429"/>
    <lineage>
        <taxon>Bacteria</taxon>
        <taxon>Bacillati</taxon>
        <taxon>Bacillota</taxon>
        <taxon>Clostridia</taxon>
        <taxon>Eubacteriales</taxon>
        <taxon>Peptococcaceae</taxon>
        <taxon>Desulforamulus</taxon>
    </lineage>
</organism>
<dbReference type="AlphaFoldDB" id="A0A1M5CGJ5"/>
<accession>A0A1M5CGJ5</accession>
<dbReference type="EMBL" id="FQUY01000032">
    <property type="protein sequence ID" value="SHF53883.1"/>
    <property type="molecule type" value="Genomic_DNA"/>
</dbReference>
<feature type="compositionally biased region" description="Basic and acidic residues" evidence="1">
    <location>
        <begin position="37"/>
        <end position="54"/>
    </location>
</feature>
<name>A0A1M5CGJ5_9FIRM</name>
<gene>
    <name evidence="2" type="ORF">SAMN02745133_02922</name>
</gene>
<evidence type="ECO:0000256" key="1">
    <source>
        <dbReference type="SAM" id="MobiDB-lite"/>
    </source>
</evidence>
<proteinExistence type="predicted"/>
<dbReference type="Proteomes" id="UP000184148">
    <property type="component" value="Unassembled WGS sequence"/>
</dbReference>
<dbReference type="STRING" id="1121429.SAMN02745133_02922"/>
<reference evidence="3" key="1">
    <citation type="submission" date="2016-11" db="EMBL/GenBank/DDBJ databases">
        <authorList>
            <person name="Varghese N."/>
            <person name="Submissions S."/>
        </authorList>
    </citation>
    <scope>NUCLEOTIDE SEQUENCE [LARGE SCALE GENOMIC DNA]</scope>
    <source>
        <strain evidence="3">DSM 12395</strain>
    </source>
</reference>
<sequence>MLFFFWLVLSCRYLQYKGRQKANTPKDKTIGSQGKTVDPKIRPSKKSTSETMRRHEDHAINRDGSVLLGGRYNFMPSKKNNVTKLQTQEASIVISPYVVLCLIIVLTDAFENHVSIFYLNKLFPGLGKTSYGLTQNAILYTNIGLKNLSRSGKLFLKGCLEGDKWISLTLRRFWLT</sequence>
<feature type="region of interest" description="Disordered" evidence="1">
    <location>
        <begin position="23"/>
        <end position="54"/>
    </location>
</feature>
<keyword evidence="3" id="KW-1185">Reference proteome</keyword>
<evidence type="ECO:0000313" key="3">
    <source>
        <dbReference type="Proteomes" id="UP000184148"/>
    </source>
</evidence>